<dbReference type="EMBL" id="JALNMJ010000011">
    <property type="protein sequence ID" value="MCK7613789.1"/>
    <property type="molecule type" value="Genomic_DNA"/>
</dbReference>
<evidence type="ECO:0000313" key="2">
    <source>
        <dbReference type="EMBL" id="MCK7613789.1"/>
    </source>
</evidence>
<organism evidence="2 3">
    <name type="scientific">Roseibium sediminicola</name>
    <dbReference type="NCBI Taxonomy" id="2933272"/>
    <lineage>
        <taxon>Bacteria</taxon>
        <taxon>Pseudomonadati</taxon>
        <taxon>Pseudomonadota</taxon>
        <taxon>Alphaproteobacteria</taxon>
        <taxon>Hyphomicrobiales</taxon>
        <taxon>Stappiaceae</taxon>
        <taxon>Roseibium</taxon>
    </lineage>
</organism>
<keyword evidence="1" id="KW-0472">Membrane</keyword>
<dbReference type="RefSeq" id="WP_248156001.1">
    <property type="nucleotide sequence ID" value="NZ_JALNMJ010000011.1"/>
</dbReference>
<evidence type="ECO:0000313" key="3">
    <source>
        <dbReference type="Proteomes" id="UP001431221"/>
    </source>
</evidence>
<keyword evidence="1" id="KW-1133">Transmembrane helix</keyword>
<reference evidence="2" key="1">
    <citation type="submission" date="2022-04" db="EMBL/GenBank/DDBJ databases">
        <title>Roseibium sp. CAU 1639 isolated from mud.</title>
        <authorList>
            <person name="Kim W."/>
        </authorList>
    </citation>
    <scope>NUCLEOTIDE SEQUENCE</scope>
    <source>
        <strain evidence="2">CAU 1639</strain>
    </source>
</reference>
<keyword evidence="1" id="KW-0812">Transmembrane</keyword>
<name>A0ABT0GWH1_9HYPH</name>
<feature type="transmembrane region" description="Helical" evidence="1">
    <location>
        <begin position="76"/>
        <end position="97"/>
    </location>
</feature>
<evidence type="ECO:0000256" key="1">
    <source>
        <dbReference type="SAM" id="Phobius"/>
    </source>
</evidence>
<accession>A0ABT0GWH1</accession>
<keyword evidence="3" id="KW-1185">Reference proteome</keyword>
<feature type="transmembrane region" description="Helical" evidence="1">
    <location>
        <begin position="37"/>
        <end position="55"/>
    </location>
</feature>
<protein>
    <submittedName>
        <fullName evidence="2">Uncharacterized protein</fullName>
    </submittedName>
</protein>
<sequence>MKSVFLSAFSYSLCVFAIGFVLGAVRVLFLAPQAGELTAVAVELPLMLLASYLVAKPVLRHWRIPRRFGDRLAMGSLAFAILMVFEVTLSLTVFGNTLAQHLSRYGEPVAWLGLAGQMVFAAIPLILLASENG</sequence>
<dbReference type="Proteomes" id="UP001431221">
    <property type="component" value="Unassembled WGS sequence"/>
</dbReference>
<comment type="caution">
    <text evidence="2">The sequence shown here is derived from an EMBL/GenBank/DDBJ whole genome shotgun (WGS) entry which is preliminary data.</text>
</comment>
<feature type="transmembrane region" description="Helical" evidence="1">
    <location>
        <begin position="109"/>
        <end position="129"/>
    </location>
</feature>
<proteinExistence type="predicted"/>
<feature type="transmembrane region" description="Helical" evidence="1">
    <location>
        <begin position="12"/>
        <end position="31"/>
    </location>
</feature>
<gene>
    <name evidence="2" type="ORF">M0H32_16600</name>
</gene>